<feature type="region of interest" description="Disordered" evidence="1">
    <location>
        <begin position="25"/>
        <end position="51"/>
    </location>
</feature>
<protein>
    <submittedName>
        <fullName evidence="2">Uncharacterized protein</fullName>
    </submittedName>
</protein>
<dbReference type="AlphaFoldDB" id="A0AAN7WXU1"/>
<proteinExistence type="predicted"/>
<sequence>MSMDGLLSSYSGHLPLTQQLVMDHSGYSEPFQQGLTPPQMPGDHMNPYGTDSIFHDFDSDASLTSLSDCFMAAPDVGSFHSRAGNPIDRLYSMQSSYFASCGPSITVSAIQPATPHPRS</sequence>
<dbReference type="Proteomes" id="UP001346869">
    <property type="component" value="Unassembled WGS sequence"/>
</dbReference>
<organism evidence="2 3">
    <name type="scientific">Eleginops maclovinus</name>
    <name type="common">Patagonian blennie</name>
    <name type="synonym">Eleginus maclovinus</name>
    <dbReference type="NCBI Taxonomy" id="56733"/>
    <lineage>
        <taxon>Eukaryota</taxon>
        <taxon>Metazoa</taxon>
        <taxon>Chordata</taxon>
        <taxon>Craniata</taxon>
        <taxon>Vertebrata</taxon>
        <taxon>Euteleostomi</taxon>
        <taxon>Actinopterygii</taxon>
        <taxon>Neopterygii</taxon>
        <taxon>Teleostei</taxon>
        <taxon>Neoteleostei</taxon>
        <taxon>Acanthomorphata</taxon>
        <taxon>Eupercaria</taxon>
        <taxon>Perciformes</taxon>
        <taxon>Notothenioidei</taxon>
        <taxon>Eleginopidae</taxon>
        <taxon>Eleginops</taxon>
    </lineage>
</organism>
<evidence type="ECO:0000313" key="3">
    <source>
        <dbReference type="Proteomes" id="UP001346869"/>
    </source>
</evidence>
<comment type="caution">
    <text evidence="2">The sequence shown here is derived from an EMBL/GenBank/DDBJ whole genome shotgun (WGS) entry which is preliminary data.</text>
</comment>
<gene>
    <name evidence="2" type="ORF">PBY51_023155</name>
</gene>
<evidence type="ECO:0000313" key="2">
    <source>
        <dbReference type="EMBL" id="KAK5851615.1"/>
    </source>
</evidence>
<evidence type="ECO:0000256" key="1">
    <source>
        <dbReference type="SAM" id="MobiDB-lite"/>
    </source>
</evidence>
<name>A0AAN7WXU1_ELEMC</name>
<dbReference type="EMBL" id="JAUZQC010000021">
    <property type="protein sequence ID" value="KAK5851615.1"/>
    <property type="molecule type" value="Genomic_DNA"/>
</dbReference>
<accession>A0AAN7WXU1</accession>
<reference evidence="2 3" key="1">
    <citation type="journal article" date="2023" name="Genes (Basel)">
        <title>Chromosome-Level Genome Assembly and Circadian Gene Repertoire of the Patagonia Blennie Eleginops maclovinus-The Closest Ancestral Proxy of Antarctic Cryonotothenioids.</title>
        <authorList>
            <person name="Cheng C.C."/>
            <person name="Rivera-Colon A.G."/>
            <person name="Minhas B.F."/>
            <person name="Wilson L."/>
            <person name="Rayamajhi N."/>
            <person name="Vargas-Chacoff L."/>
            <person name="Catchen J.M."/>
        </authorList>
    </citation>
    <scope>NUCLEOTIDE SEQUENCE [LARGE SCALE GENOMIC DNA]</scope>
    <source>
        <strain evidence="2">JMC-PN-2008</strain>
    </source>
</reference>
<reference evidence="2 3" key="2">
    <citation type="journal article" date="2023" name="Mol. Biol. Evol.">
        <title>Genomics of Secondarily Temperate Adaptation in the Only Non-Antarctic Icefish.</title>
        <authorList>
            <person name="Rivera-Colon A.G."/>
            <person name="Rayamajhi N."/>
            <person name="Minhas B.F."/>
            <person name="Madrigal G."/>
            <person name="Bilyk K.T."/>
            <person name="Yoon V."/>
            <person name="Hune M."/>
            <person name="Gregory S."/>
            <person name="Cheng C.H.C."/>
            <person name="Catchen J.M."/>
        </authorList>
    </citation>
    <scope>NUCLEOTIDE SEQUENCE [LARGE SCALE GENOMIC DNA]</scope>
    <source>
        <strain evidence="2">JMC-PN-2008</strain>
    </source>
</reference>
<keyword evidence="3" id="KW-1185">Reference proteome</keyword>